<dbReference type="InterPro" id="IPR050596">
    <property type="entry name" value="AspAT/PAT-like"/>
</dbReference>
<dbReference type="GO" id="GO:0030170">
    <property type="term" value="F:pyridoxal phosphate binding"/>
    <property type="evidence" value="ECO:0007669"/>
    <property type="project" value="InterPro"/>
</dbReference>
<evidence type="ECO:0000256" key="1">
    <source>
        <dbReference type="ARBA" id="ARBA00001933"/>
    </source>
</evidence>
<dbReference type="CDD" id="cd00609">
    <property type="entry name" value="AAT_like"/>
    <property type="match status" value="1"/>
</dbReference>
<gene>
    <name evidence="7" type="ORF">BC643_1509</name>
</gene>
<comment type="similarity">
    <text evidence="2">Belongs to the class-I pyridoxal-phosphate-dependent aminotransferase family.</text>
</comment>
<keyword evidence="8" id="KW-1185">Reference proteome</keyword>
<evidence type="ECO:0000313" key="8">
    <source>
        <dbReference type="Proteomes" id="UP000283387"/>
    </source>
</evidence>
<evidence type="ECO:0000256" key="2">
    <source>
        <dbReference type="ARBA" id="ARBA00007441"/>
    </source>
</evidence>
<comment type="caution">
    <text evidence="7">The sequence shown here is derived from an EMBL/GenBank/DDBJ whole genome shotgun (WGS) entry which is preliminary data.</text>
</comment>
<keyword evidence="4 7" id="KW-0808">Transferase</keyword>
<dbReference type="InterPro" id="IPR015421">
    <property type="entry name" value="PyrdxlP-dep_Trfase_major"/>
</dbReference>
<dbReference type="Gene3D" id="3.90.1150.100">
    <property type="match status" value="2"/>
</dbReference>
<dbReference type="Proteomes" id="UP000283387">
    <property type="component" value="Unassembled WGS sequence"/>
</dbReference>
<dbReference type="Pfam" id="PF00155">
    <property type="entry name" value="Aminotran_1_2"/>
    <property type="match status" value="1"/>
</dbReference>
<evidence type="ECO:0000256" key="3">
    <source>
        <dbReference type="ARBA" id="ARBA00022576"/>
    </source>
</evidence>
<organism evidence="7 8">
    <name type="scientific">Mangrovibacterium diazotrophicum</name>
    <dbReference type="NCBI Taxonomy" id="1261403"/>
    <lineage>
        <taxon>Bacteria</taxon>
        <taxon>Pseudomonadati</taxon>
        <taxon>Bacteroidota</taxon>
        <taxon>Bacteroidia</taxon>
        <taxon>Marinilabiliales</taxon>
        <taxon>Prolixibacteraceae</taxon>
        <taxon>Mangrovibacterium</taxon>
    </lineage>
</organism>
<keyword evidence="5" id="KW-0663">Pyridoxal phosphate</keyword>
<evidence type="ECO:0000313" key="7">
    <source>
        <dbReference type="EMBL" id="RKD91160.1"/>
    </source>
</evidence>
<sequence>MAVSERFYTMSTPFSRELVDECISQLRIDEVGNATIREIVALVNAVEEKSSDKFIRMEMGVPGLPPAKVGVEAEIEALKSGVASKYPMIDGIKPLKEEASRFVKLFMNVDVKPQGCIPSVGSMQGTYSAFMVASHVDPKKDTLLFIDPGFPVQKQQMFVMGCRYETFDVFSYRGEGLRTKLESILSKGNINSIVYSNPNNPSWICFTEAELQIIGELATKYDVIVMEDLAYFAMDFRQNLYTPGEPPYQPTVAHYTDNYVLFISSSKIFSYAGQRIGIMVISDALYNRDYENLKPRFHSNSFGNTITQRVLYAISSGTSHSAQYALAAMFKAANEGKFNFVDDVKEYGEKARIMKDLFLKNGFHIVYEKDGDQLVADGFYFTVGYPGMTGEELLHNLLYYGVSAISLKNTGSEKEGLRACVSHVSRDQFDDLEKRLVQFHNDFPLN</sequence>
<dbReference type="EMBL" id="RAPN01000001">
    <property type="protein sequence ID" value="RKD91160.1"/>
    <property type="molecule type" value="Genomic_DNA"/>
</dbReference>
<protein>
    <submittedName>
        <fullName evidence="7">Aspartate/methionine/tyrosine aminotransferase</fullName>
    </submittedName>
</protein>
<dbReference type="PANTHER" id="PTHR46383">
    <property type="entry name" value="ASPARTATE AMINOTRANSFERASE"/>
    <property type="match status" value="1"/>
</dbReference>
<keyword evidence="3 7" id="KW-0032">Aminotransferase</keyword>
<evidence type="ECO:0000256" key="4">
    <source>
        <dbReference type="ARBA" id="ARBA00022679"/>
    </source>
</evidence>
<evidence type="ECO:0000259" key="6">
    <source>
        <dbReference type="Pfam" id="PF00155"/>
    </source>
</evidence>
<name>A0A419W6V6_9BACT</name>
<comment type="cofactor">
    <cofactor evidence="1">
        <name>pyridoxal 5'-phosphate</name>
        <dbReference type="ChEBI" id="CHEBI:597326"/>
    </cofactor>
</comment>
<dbReference type="InterPro" id="IPR004839">
    <property type="entry name" value="Aminotransferase_I/II_large"/>
</dbReference>
<dbReference type="AlphaFoldDB" id="A0A419W6V6"/>
<proteinExistence type="inferred from homology"/>
<dbReference type="GO" id="GO:0006520">
    <property type="term" value="P:amino acid metabolic process"/>
    <property type="evidence" value="ECO:0007669"/>
    <property type="project" value="InterPro"/>
</dbReference>
<dbReference type="InterPro" id="IPR015424">
    <property type="entry name" value="PyrdxlP-dep_Trfase"/>
</dbReference>
<accession>A0A419W6V6</accession>
<feature type="domain" description="Aminotransferase class I/classII large" evidence="6">
    <location>
        <begin position="61"/>
        <end position="432"/>
    </location>
</feature>
<evidence type="ECO:0000256" key="5">
    <source>
        <dbReference type="ARBA" id="ARBA00022898"/>
    </source>
</evidence>
<reference evidence="7 8" key="1">
    <citation type="submission" date="2018-09" db="EMBL/GenBank/DDBJ databases">
        <title>Genomic Encyclopedia of Archaeal and Bacterial Type Strains, Phase II (KMG-II): from individual species to whole genera.</title>
        <authorList>
            <person name="Goeker M."/>
        </authorList>
    </citation>
    <scope>NUCLEOTIDE SEQUENCE [LARGE SCALE GENOMIC DNA]</scope>
    <source>
        <strain evidence="7 8">DSM 27148</strain>
    </source>
</reference>
<dbReference type="Gene3D" id="3.40.640.10">
    <property type="entry name" value="Type I PLP-dependent aspartate aminotransferase-like (Major domain)"/>
    <property type="match status" value="1"/>
</dbReference>
<dbReference type="GO" id="GO:0008483">
    <property type="term" value="F:transaminase activity"/>
    <property type="evidence" value="ECO:0007669"/>
    <property type="project" value="UniProtKB-KW"/>
</dbReference>
<dbReference type="SUPFAM" id="SSF53383">
    <property type="entry name" value="PLP-dependent transferases"/>
    <property type="match status" value="1"/>
</dbReference>
<dbReference type="PANTHER" id="PTHR46383:SF1">
    <property type="entry name" value="ASPARTATE AMINOTRANSFERASE"/>
    <property type="match status" value="1"/>
</dbReference>